<dbReference type="InterPro" id="IPR043129">
    <property type="entry name" value="ATPase_NBD"/>
</dbReference>
<evidence type="ECO:0008006" key="4">
    <source>
        <dbReference type="Google" id="ProtNLM"/>
    </source>
</evidence>
<proteinExistence type="predicted"/>
<dbReference type="GO" id="GO:0005524">
    <property type="term" value="F:ATP binding"/>
    <property type="evidence" value="ECO:0007669"/>
    <property type="project" value="InterPro"/>
</dbReference>
<keyword evidence="1" id="KW-0808">Transferase</keyword>
<name>A0A0F9KIT9_9ZZZZ</name>
<reference evidence="3" key="1">
    <citation type="journal article" date="2015" name="Nature">
        <title>Complex archaea that bridge the gap between prokaryotes and eukaryotes.</title>
        <authorList>
            <person name="Spang A."/>
            <person name="Saw J.H."/>
            <person name="Jorgensen S.L."/>
            <person name="Zaremba-Niedzwiedzka K."/>
            <person name="Martijn J."/>
            <person name="Lind A.E."/>
            <person name="van Eijk R."/>
            <person name="Schleper C."/>
            <person name="Guy L."/>
            <person name="Ettema T.J."/>
        </authorList>
    </citation>
    <scope>NUCLEOTIDE SEQUENCE</scope>
</reference>
<comment type="caution">
    <text evidence="3">The sequence shown here is derived from an EMBL/GenBank/DDBJ whole genome shotgun (WGS) entry which is preliminary data.</text>
</comment>
<dbReference type="PANTHER" id="PTHR47690:SF1">
    <property type="entry name" value="GLUCOKINASE"/>
    <property type="match status" value="1"/>
</dbReference>
<dbReference type="PANTHER" id="PTHR47690">
    <property type="entry name" value="GLUCOKINASE"/>
    <property type="match status" value="1"/>
</dbReference>
<dbReference type="EMBL" id="LAZR01014952">
    <property type="protein sequence ID" value="KKM15245.1"/>
    <property type="molecule type" value="Genomic_DNA"/>
</dbReference>
<evidence type="ECO:0000313" key="3">
    <source>
        <dbReference type="EMBL" id="KKM15245.1"/>
    </source>
</evidence>
<dbReference type="Gene3D" id="3.30.420.40">
    <property type="match status" value="1"/>
</dbReference>
<dbReference type="Pfam" id="PF02685">
    <property type="entry name" value="Glucokinase"/>
    <property type="match status" value="1"/>
</dbReference>
<organism evidence="3">
    <name type="scientific">marine sediment metagenome</name>
    <dbReference type="NCBI Taxonomy" id="412755"/>
    <lineage>
        <taxon>unclassified sequences</taxon>
        <taxon>metagenomes</taxon>
        <taxon>ecological metagenomes</taxon>
    </lineage>
</organism>
<evidence type="ECO:0000256" key="2">
    <source>
        <dbReference type="ARBA" id="ARBA00022777"/>
    </source>
</evidence>
<dbReference type="CDD" id="cd24008">
    <property type="entry name" value="ASKHA_NBD_GLK"/>
    <property type="match status" value="1"/>
</dbReference>
<gene>
    <name evidence="3" type="ORF">LCGC14_1698010</name>
</gene>
<sequence length="322" mass="33584">MPSQTQAPLVLVSDIGGTNTRVALARGSRVDAATVTRFRNADHSGLPSVLQTYLSQQGDPSLAGTCVAVAGPVRDGRATLTNLDWTIDNATLSGATGTGRVAILNDLQAQGHALGHLSDTALTTVIDGATPPQGDTQLVIGMGTGFNAAVVHDDGPSRLVTASESGHVTMPVRHDDHLRLARFVERIHGFAAVEDVLSGRGLTHIHDWLSAEAGQSGTKTSAEILDQAASDPLAERAVRIFTPLFGAVAGDLALVHLPFGGVHLVGGMARAILPWMAPCGFAQAFHDKGRFSDFMHGFRVSVVEDDYAALTGCACHLAGHPT</sequence>
<dbReference type="GO" id="GO:0005829">
    <property type="term" value="C:cytosol"/>
    <property type="evidence" value="ECO:0007669"/>
    <property type="project" value="TreeGrafter"/>
</dbReference>
<dbReference type="GO" id="GO:0005536">
    <property type="term" value="F:D-glucose binding"/>
    <property type="evidence" value="ECO:0007669"/>
    <property type="project" value="InterPro"/>
</dbReference>
<dbReference type="AlphaFoldDB" id="A0A0F9KIT9"/>
<dbReference type="GO" id="GO:0006096">
    <property type="term" value="P:glycolytic process"/>
    <property type="evidence" value="ECO:0007669"/>
    <property type="project" value="InterPro"/>
</dbReference>
<dbReference type="InterPro" id="IPR003836">
    <property type="entry name" value="Glucokinase"/>
</dbReference>
<dbReference type="InterPro" id="IPR050201">
    <property type="entry name" value="Bacterial_glucokinase"/>
</dbReference>
<accession>A0A0F9KIT9</accession>
<dbReference type="Gene3D" id="3.40.367.20">
    <property type="match status" value="1"/>
</dbReference>
<dbReference type="GO" id="GO:0004340">
    <property type="term" value="F:glucokinase activity"/>
    <property type="evidence" value="ECO:0007669"/>
    <property type="project" value="InterPro"/>
</dbReference>
<dbReference type="SUPFAM" id="SSF53067">
    <property type="entry name" value="Actin-like ATPase domain"/>
    <property type="match status" value="1"/>
</dbReference>
<protein>
    <recommendedName>
        <fullName evidence="4">Glucokinase</fullName>
    </recommendedName>
</protein>
<evidence type="ECO:0000256" key="1">
    <source>
        <dbReference type="ARBA" id="ARBA00022679"/>
    </source>
</evidence>
<keyword evidence="2" id="KW-0418">Kinase</keyword>